<feature type="transmembrane region" description="Helical" evidence="6">
    <location>
        <begin position="406"/>
        <end position="424"/>
    </location>
</feature>
<keyword evidence="8" id="KW-1185">Reference proteome</keyword>
<feature type="transmembrane region" description="Helical" evidence="6">
    <location>
        <begin position="41"/>
        <end position="63"/>
    </location>
</feature>
<evidence type="ECO:0000256" key="1">
    <source>
        <dbReference type="ARBA" id="ARBA00004651"/>
    </source>
</evidence>
<keyword evidence="4 6" id="KW-1133">Transmembrane helix</keyword>
<dbReference type="CDD" id="cd12082">
    <property type="entry name" value="MATE_like"/>
    <property type="match status" value="1"/>
</dbReference>
<accession>A0ABX2ARX2</accession>
<organism evidence="7 8">
    <name type="scientific">Xylanibacter rodentium</name>
    <dbReference type="NCBI Taxonomy" id="2736289"/>
    <lineage>
        <taxon>Bacteria</taxon>
        <taxon>Pseudomonadati</taxon>
        <taxon>Bacteroidota</taxon>
        <taxon>Bacteroidia</taxon>
        <taxon>Bacteroidales</taxon>
        <taxon>Prevotellaceae</taxon>
        <taxon>Xylanibacter</taxon>
    </lineage>
</organism>
<comment type="subcellular location">
    <subcellularLocation>
        <location evidence="1">Cell membrane</location>
        <topology evidence="1">Multi-pass membrane protein</topology>
    </subcellularLocation>
</comment>
<keyword evidence="3 6" id="KW-0812">Transmembrane</keyword>
<evidence type="ECO:0000256" key="4">
    <source>
        <dbReference type="ARBA" id="ARBA00022989"/>
    </source>
</evidence>
<feature type="transmembrane region" description="Helical" evidence="6">
    <location>
        <begin position="155"/>
        <end position="178"/>
    </location>
</feature>
<feature type="transmembrane region" description="Helical" evidence="6">
    <location>
        <begin position="345"/>
        <end position="368"/>
    </location>
</feature>
<feature type="transmembrane region" description="Helical" evidence="6">
    <location>
        <begin position="184"/>
        <end position="210"/>
    </location>
</feature>
<feature type="transmembrane region" description="Helical" evidence="6">
    <location>
        <begin position="126"/>
        <end position="143"/>
    </location>
</feature>
<evidence type="ECO:0000313" key="8">
    <source>
        <dbReference type="Proteomes" id="UP001193734"/>
    </source>
</evidence>
<dbReference type="Proteomes" id="UP001193734">
    <property type="component" value="Unassembled WGS sequence"/>
</dbReference>
<evidence type="ECO:0000256" key="2">
    <source>
        <dbReference type="ARBA" id="ARBA00022475"/>
    </source>
</evidence>
<gene>
    <name evidence="7" type="ORF">HPS55_03000</name>
</gene>
<feature type="transmembrane region" description="Helical" evidence="6">
    <location>
        <begin position="380"/>
        <end position="400"/>
    </location>
</feature>
<reference evidence="7 8" key="1">
    <citation type="submission" date="2020-05" db="EMBL/GenBank/DDBJ databases">
        <title>Distinct polysaccharide utilization as determinants for interspecies competition between intestinal Prevotella spp.</title>
        <authorList>
            <person name="Galvez E.J.C."/>
            <person name="Iljazovic A."/>
            <person name="Strowig T."/>
        </authorList>
    </citation>
    <scope>NUCLEOTIDE SEQUENCE [LARGE SCALE GENOMIC DNA]</scope>
    <source>
        <strain evidence="7 8">PROD</strain>
    </source>
</reference>
<evidence type="ECO:0000256" key="3">
    <source>
        <dbReference type="ARBA" id="ARBA00022692"/>
    </source>
</evidence>
<protein>
    <submittedName>
        <fullName evidence="7">MATE family efflux transporter</fullName>
    </submittedName>
</protein>
<dbReference type="InterPro" id="IPR050833">
    <property type="entry name" value="Poly_Biosynth_Transport"/>
</dbReference>
<feature type="transmembrane region" description="Helical" evidence="6">
    <location>
        <begin position="7"/>
        <end position="29"/>
    </location>
</feature>
<comment type="caution">
    <text evidence="7">The sequence shown here is derived from an EMBL/GenBank/DDBJ whole genome shotgun (WGS) entry which is preliminary data.</text>
</comment>
<dbReference type="GeneID" id="82156726"/>
<feature type="transmembrane region" description="Helical" evidence="6">
    <location>
        <begin position="84"/>
        <end position="106"/>
    </location>
</feature>
<name>A0ABX2ARX2_9BACT</name>
<feature type="transmembrane region" description="Helical" evidence="6">
    <location>
        <begin position="273"/>
        <end position="293"/>
    </location>
</feature>
<dbReference type="PANTHER" id="PTHR30250:SF26">
    <property type="entry name" value="PSMA PROTEIN"/>
    <property type="match status" value="1"/>
</dbReference>
<keyword evidence="2" id="KW-1003">Cell membrane</keyword>
<feature type="transmembrane region" description="Helical" evidence="6">
    <location>
        <begin position="468"/>
        <end position="488"/>
    </location>
</feature>
<feature type="transmembrane region" description="Helical" evidence="6">
    <location>
        <begin position="444"/>
        <end position="462"/>
    </location>
</feature>
<feature type="transmembrane region" description="Helical" evidence="6">
    <location>
        <begin position="314"/>
        <end position="333"/>
    </location>
</feature>
<evidence type="ECO:0000313" key="7">
    <source>
        <dbReference type="EMBL" id="NPE13301.1"/>
    </source>
</evidence>
<proteinExistence type="predicted"/>
<evidence type="ECO:0000256" key="5">
    <source>
        <dbReference type="ARBA" id="ARBA00023136"/>
    </source>
</evidence>
<evidence type="ECO:0000256" key="6">
    <source>
        <dbReference type="SAM" id="Phobius"/>
    </source>
</evidence>
<sequence length="508" mass="57157">MTQTKRIIVNTLAQYGKAIINIGLSLYSTRLVLDALNISDYGLYSVIGGLIAMLGFVLNSLVITTQRYISYYKGKGDENYIKEIFANSLLLHIIIGIVLCGALLLIKEWLISNVLNIDPVRTETAKDIYVITTLTLFITILTAPYKSLFIARENIVYISVVEVIDGILKFGLAIWLTYISADKLFVYAIMMLGILVVNFLSFTIYALVYFKESCIIIRPKSINRKCLSHIAGFASWTTYGMGAVSARNQGFAVVLNHFFGTVINASYGIAFQIYGAMAFTVTSILNAMTPQIIKAEGENNRERMFFLAEKESKFSVLLMAIISIPIMIEMPKILMLWLKDVPEDAVMFCRFILVSFLCDQLTMGLNVVNQALGNIRRYTILMYTPKLLSLPMAWAILYYGGQAQDIMVLYLIIELLVSMMRIPYIKRAAGLNAGQYVRNVILRLLPTLFVISATGYICTTAITAPYRFVLTFVLSVSTGFISAWFFTLEKAEQDFVKNTFKRLHVCLI</sequence>
<dbReference type="PANTHER" id="PTHR30250">
    <property type="entry name" value="PST FAMILY PREDICTED COLANIC ACID TRANSPORTER"/>
    <property type="match status" value="1"/>
</dbReference>
<keyword evidence="5 6" id="KW-0472">Membrane</keyword>
<dbReference type="EMBL" id="JABKKE010000003">
    <property type="protein sequence ID" value="NPE13301.1"/>
    <property type="molecule type" value="Genomic_DNA"/>
</dbReference>
<dbReference type="RefSeq" id="WP_172175841.1">
    <property type="nucleotide sequence ID" value="NZ_CASGKG010000014.1"/>
</dbReference>